<dbReference type="InterPro" id="IPR057456">
    <property type="entry name" value="Znf_C17orf113"/>
</dbReference>
<protein>
    <recommendedName>
        <fullName evidence="2">TTF-type domain-containing protein</fullName>
    </recommendedName>
</protein>
<dbReference type="Proteomes" id="UP001140094">
    <property type="component" value="Unassembled WGS sequence"/>
</dbReference>
<evidence type="ECO:0000256" key="1">
    <source>
        <dbReference type="SAM" id="MobiDB-lite"/>
    </source>
</evidence>
<accession>A0A9W8LQ12</accession>
<gene>
    <name evidence="3" type="ORF">H4R20_007290</name>
</gene>
<feature type="compositionally biased region" description="Low complexity" evidence="1">
    <location>
        <begin position="161"/>
        <end position="188"/>
    </location>
</feature>
<dbReference type="OrthoDB" id="5599186at2759"/>
<feature type="domain" description="TTF-type" evidence="2">
    <location>
        <begin position="43"/>
        <end position="119"/>
    </location>
</feature>
<evidence type="ECO:0000313" key="3">
    <source>
        <dbReference type="EMBL" id="KAJ2788860.1"/>
    </source>
</evidence>
<dbReference type="InterPro" id="IPR006580">
    <property type="entry name" value="Znf_TTF"/>
</dbReference>
<dbReference type="EMBL" id="JANBUO010003975">
    <property type="protein sequence ID" value="KAJ2788860.1"/>
    <property type="molecule type" value="Genomic_DNA"/>
</dbReference>
<feature type="compositionally biased region" description="Basic and acidic residues" evidence="1">
    <location>
        <begin position="242"/>
        <end position="252"/>
    </location>
</feature>
<keyword evidence="4" id="KW-1185">Reference proteome</keyword>
<dbReference type="Pfam" id="PF25431">
    <property type="entry name" value="zf-C17orf113"/>
    <property type="match status" value="1"/>
</dbReference>
<name>A0A9W8LQ12_9FUNG</name>
<reference evidence="3" key="1">
    <citation type="submission" date="2022-07" db="EMBL/GenBank/DDBJ databases">
        <title>Phylogenomic reconstructions and comparative analyses of Kickxellomycotina fungi.</title>
        <authorList>
            <person name="Reynolds N.K."/>
            <person name="Stajich J.E."/>
            <person name="Barry K."/>
            <person name="Grigoriev I.V."/>
            <person name="Crous P."/>
            <person name="Smith M.E."/>
        </authorList>
    </citation>
    <scope>NUCLEOTIDE SEQUENCE</scope>
    <source>
        <strain evidence="3">NRRL 1565</strain>
    </source>
</reference>
<evidence type="ECO:0000259" key="2">
    <source>
        <dbReference type="SMART" id="SM00597"/>
    </source>
</evidence>
<organism evidence="3 4">
    <name type="scientific">Coemansia guatemalensis</name>
    <dbReference type="NCBI Taxonomy" id="2761395"/>
    <lineage>
        <taxon>Eukaryota</taxon>
        <taxon>Fungi</taxon>
        <taxon>Fungi incertae sedis</taxon>
        <taxon>Zoopagomycota</taxon>
        <taxon>Kickxellomycotina</taxon>
        <taxon>Kickxellomycetes</taxon>
        <taxon>Kickxellales</taxon>
        <taxon>Kickxellaceae</taxon>
        <taxon>Coemansia</taxon>
    </lineage>
</organism>
<sequence>MDDLLRRGAVAQIQQDPPCYVIPSELLSAGRSSITIGAALGGDKRRFNLKWLYDYQWLCFDVLSNAMFCTLCKKSKRANQFARRGSRNFKTSALVDHSSSNDHQRSVEQFDSIDNGDDLALMQKGSVWIAVAKPLGASWATAREEQTSAAQIPARQPVKPSESSGSSDTSALADAAAPVSEPAQAAAGEDLSDVHLDAPRTAAIATLSTTDTLTTAASRITSVDDRGNESPRASQPPGQKPQEQRPEQHELS</sequence>
<dbReference type="SMART" id="SM00597">
    <property type="entry name" value="ZnF_TTF"/>
    <property type="match status" value="1"/>
</dbReference>
<feature type="compositionally biased region" description="Low complexity" evidence="1">
    <location>
        <begin position="201"/>
        <end position="221"/>
    </location>
</feature>
<dbReference type="AlphaFoldDB" id="A0A9W8LQ12"/>
<feature type="non-terminal residue" evidence="3">
    <location>
        <position position="252"/>
    </location>
</feature>
<evidence type="ECO:0000313" key="4">
    <source>
        <dbReference type="Proteomes" id="UP001140094"/>
    </source>
</evidence>
<comment type="caution">
    <text evidence="3">The sequence shown here is derived from an EMBL/GenBank/DDBJ whole genome shotgun (WGS) entry which is preliminary data.</text>
</comment>
<feature type="region of interest" description="Disordered" evidence="1">
    <location>
        <begin position="142"/>
        <end position="252"/>
    </location>
</feature>
<proteinExistence type="predicted"/>